<dbReference type="CDD" id="cd00156">
    <property type="entry name" value="REC"/>
    <property type="match status" value="1"/>
</dbReference>
<protein>
    <submittedName>
        <fullName evidence="4">Response regulator</fullName>
    </submittedName>
</protein>
<evidence type="ECO:0000256" key="2">
    <source>
        <dbReference type="PROSITE-ProRule" id="PRU00169"/>
    </source>
</evidence>
<reference evidence="4" key="1">
    <citation type="submission" date="2021-12" db="EMBL/GenBank/DDBJ databases">
        <title>Discovery of the Pendulisporaceae a myxobacterial family with distinct sporulation behavior and unique specialized metabolism.</title>
        <authorList>
            <person name="Garcia R."/>
            <person name="Popoff A."/>
            <person name="Bader C.D."/>
            <person name="Loehr J."/>
            <person name="Walesch S."/>
            <person name="Walt C."/>
            <person name="Boldt J."/>
            <person name="Bunk B."/>
            <person name="Haeckl F.J.F.P.J."/>
            <person name="Gunesch A.P."/>
            <person name="Birkelbach J."/>
            <person name="Nuebel U."/>
            <person name="Pietschmann T."/>
            <person name="Bach T."/>
            <person name="Mueller R."/>
        </authorList>
    </citation>
    <scope>NUCLEOTIDE SEQUENCE</scope>
    <source>
        <strain evidence="4">MSr11367</strain>
    </source>
</reference>
<accession>A0ABZ2LM97</accession>
<evidence type="ECO:0000313" key="5">
    <source>
        <dbReference type="Proteomes" id="UP001374803"/>
    </source>
</evidence>
<dbReference type="SMART" id="SM00448">
    <property type="entry name" value="REC"/>
    <property type="match status" value="1"/>
</dbReference>
<dbReference type="RefSeq" id="WP_394839646.1">
    <property type="nucleotide sequence ID" value="NZ_CP089929.1"/>
</dbReference>
<evidence type="ECO:0000256" key="1">
    <source>
        <dbReference type="ARBA" id="ARBA00022553"/>
    </source>
</evidence>
<dbReference type="PANTHER" id="PTHR44591:SF3">
    <property type="entry name" value="RESPONSE REGULATORY DOMAIN-CONTAINING PROTEIN"/>
    <property type="match status" value="1"/>
</dbReference>
<dbReference type="InterPro" id="IPR050595">
    <property type="entry name" value="Bact_response_regulator"/>
</dbReference>
<keyword evidence="5" id="KW-1185">Reference proteome</keyword>
<dbReference type="PANTHER" id="PTHR44591">
    <property type="entry name" value="STRESS RESPONSE REGULATOR PROTEIN 1"/>
    <property type="match status" value="1"/>
</dbReference>
<dbReference type="InterPro" id="IPR011006">
    <property type="entry name" value="CheY-like_superfamily"/>
</dbReference>
<keyword evidence="1 2" id="KW-0597">Phosphoprotein</keyword>
<dbReference type="Pfam" id="PF00072">
    <property type="entry name" value="Response_reg"/>
    <property type="match status" value="1"/>
</dbReference>
<sequence length="138" mass="15149">MNKWRPRILAVDDDPTQLDLLARGLALEGFDVATREGPIGLTSLVRSFQPDIALVDIHIPTMRGDRIIELIRSVAGPDTKYFVISSCSEAELRLCALETNAHGWISKGSGMSQIALRLKTALAAHRRIRARGDSANET</sequence>
<dbReference type="SUPFAM" id="SSF52172">
    <property type="entry name" value="CheY-like"/>
    <property type="match status" value="1"/>
</dbReference>
<feature type="domain" description="Response regulatory" evidence="3">
    <location>
        <begin position="7"/>
        <end position="122"/>
    </location>
</feature>
<dbReference type="PROSITE" id="PS50110">
    <property type="entry name" value="RESPONSE_REGULATORY"/>
    <property type="match status" value="1"/>
</dbReference>
<gene>
    <name evidence="4" type="ORF">LVJ94_22430</name>
</gene>
<feature type="modified residue" description="4-aspartylphosphate" evidence="2">
    <location>
        <position position="56"/>
    </location>
</feature>
<name>A0ABZ2LM97_9BACT</name>
<dbReference type="EMBL" id="CP089983">
    <property type="protein sequence ID" value="WXB09972.1"/>
    <property type="molecule type" value="Genomic_DNA"/>
</dbReference>
<organism evidence="4 5">
    <name type="scientific">Pendulispora rubella</name>
    <dbReference type="NCBI Taxonomy" id="2741070"/>
    <lineage>
        <taxon>Bacteria</taxon>
        <taxon>Pseudomonadati</taxon>
        <taxon>Myxococcota</taxon>
        <taxon>Myxococcia</taxon>
        <taxon>Myxococcales</taxon>
        <taxon>Sorangiineae</taxon>
        <taxon>Pendulisporaceae</taxon>
        <taxon>Pendulispora</taxon>
    </lineage>
</organism>
<proteinExistence type="predicted"/>
<evidence type="ECO:0000259" key="3">
    <source>
        <dbReference type="PROSITE" id="PS50110"/>
    </source>
</evidence>
<dbReference type="Gene3D" id="3.40.50.2300">
    <property type="match status" value="1"/>
</dbReference>
<dbReference type="Proteomes" id="UP001374803">
    <property type="component" value="Chromosome"/>
</dbReference>
<dbReference type="InterPro" id="IPR001789">
    <property type="entry name" value="Sig_transdc_resp-reg_receiver"/>
</dbReference>
<evidence type="ECO:0000313" key="4">
    <source>
        <dbReference type="EMBL" id="WXB09972.1"/>
    </source>
</evidence>